<dbReference type="InterPro" id="IPR012338">
    <property type="entry name" value="Beta-lactam/transpept-like"/>
</dbReference>
<feature type="region of interest" description="Disordered" evidence="1">
    <location>
        <begin position="30"/>
        <end position="59"/>
    </location>
</feature>
<dbReference type="SUPFAM" id="SSF56601">
    <property type="entry name" value="beta-lactamase/transpeptidase-like"/>
    <property type="match status" value="1"/>
</dbReference>
<feature type="compositionally biased region" description="Low complexity" evidence="1">
    <location>
        <begin position="351"/>
        <end position="361"/>
    </location>
</feature>
<feature type="transmembrane region" description="Helical" evidence="2">
    <location>
        <begin position="382"/>
        <end position="402"/>
    </location>
</feature>
<dbReference type="EMBL" id="JAAFYZ010000361">
    <property type="protein sequence ID" value="MBS2554362.1"/>
    <property type="molecule type" value="Genomic_DNA"/>
</dbReference>
<comment type="caution">
    <text evidence="5">The sequence shown here is derived from an EMBL/GenBank/DDBJ whole genome shotgun (WGS) entry which is preliminary data.</text>
</comment>
<dbReference type="RefSeq" id="WP_212021741.1">
    <property type="nucleotide sequence ID" value="NZ_JAAFYZ010000361.1"/>
</dbReference>
<protein>
    <submittedName>
        <fullName evidence="5">D-alanyl-D-alanine carboxypeptidase</fullName>
    </submittedName>
</protein>
<dbReference type="Gene3D" id="3.40.710.10">
    <property type="entry name" value="DD-peptidase/beta-lactamase superfamily"/>
    <property type="match status" value="1"/>
</dbReference>
<reference evidence="5 6" key="1">
    <citation type="submission" date="2020-02" db="EMBL/GenBank/DDBJ databases">
        <title>Acidophilic actinobacteria isolated from forest soil.</title>
        <authorList>
            <person name="Golinska P."/>
        </authorList>
    </citation>
    <scope>NUCLEOTIDE SEQUENCE [LARGE SCALE GENOMIC DNA]</scope>
    <source>
        <strain evidence="5 6">NL8</strain>
    </source>
</reference>
<dbReference type="InterPro" id="IPR001967">
    <property type="entry name" value="Peptidase_S11_N"/>
</dbReference>
<proteinExistence type="predicted"/>
<evidence type="ECO:0000256" key="1">
    <source>
        <dbReference type="SAM" id="MobiDB-lite"/>
    </source>
</evidence>
<dbReference type="GO" id="GO:0004180">
    <property type="term" value="F:carboxypeptidase activity"/>
    <property type="evidence" value="ECO:0007669"/>
    <property type="project" value="UniProtKB-KW"/>
</dbReference>
<keyword evidence="5" id="KW-0645">Protease</keyword>
<keyword evidence="3" id="KW-0732">Signal</keyword>
<gene>
    <name evidence="5" type="ORF">KGQ19_46655</name>
</gene>
<sequence>MRGSPVRRSITVAAACAALIGAGAAAAAADVAPPAPTPSPSSTPLGPTVASPGTPPIPPDVQAGSFVVADEATGAILAERAPHDRLRPASTLKVLTALALMPRLDPAQVHLSVPGDIAALATDEPGASAVGIKPGLSYRVSDLWNGVFLRSGNDAIATLAAMAGGEATTVDLMRQTAQRLHANDTVVVNADGYDADGQVSSAYDLALMARAGLQDPGFRSYCSLQKAKFPSVNGTTFEIDSENRLLGKYPGMIGVKNGYTSLAHHTFVGAAERDGRTLVVSVFDAGTDIYQQTAKLLDWGFAVPATAPGVDQLAAPDPLQKSAVPDETLPPPDAVHAKARHAQAGNDGDVAAPPTSAAAASLPHKAKDSGVSTMLGDVVQTLLYILGFLVFAVAGLRTRVLVKQHRQRRADRA</sequence>
<evidence type="ECO:0000313" key="5">
    <source>
        <dbReference type="EMBL" id="MBS2554362.1"/>
    </source>
</evidence>
<evidence type="ECO:0000259" key="4">
    <source>
        <dbReference type="Pfam" id="PF00768"/>
    </source>
</evidence>
<organism evidence="5 6">
    <name type="scientific">Catenulispora pinistramenti</name>
    <dbReference type="NCBI Taxonomy" id="2705254"/>
    <lineage>
        <taxon>Bacteria</taxon>
        <taxon>Bacillati</taxon>
        <taxon>Actinomycetota</taxon>
        <taxon>Actinomycetes</taxon>
        <taxon>Catenulisporales</taxon>
        <taxon>Catenulisporaceae</taxon>
        <taxon>Catenulispora</taxon>
    </lineage>
</organism>
<dbReference type="Pfam" id="PF00768">
    <property type="entry name" value="Peptidase_S11"/>
    <property type="match status" value="1"/>
</dbReference>
<keyword evidence="6" id="KW-1185">Reference proteome</keyword>
<dbReference type="Proteomes" id="UP000730482">
    <property type="component" value="Unassembled WGS sequence"/>
</dbReference>
<dbReference type="PANTHER" id="PTHR21581:SF33">
    <property type="entry name" value="D-ALANYL-D-ALANINE CARBOXYPEPTIDASE DACB"/>
    <property type="match status" value="1"/>
</dbReference>
<feature type="chain" id="PRO_5046111141" evidence="3">
    <location>
        <begin position="29"/>
        <end position="413"/>
    </location>
</feature>
<dbReference type="PANTHER" id="PTHR21581">
    <property type="entry name" value="D-ALANYL-D-ALANINE CARBOXYPEPTIDASE"/>
    <property type="match status" value="1"/>
</dbReference>
<evidence type="ECO:0000256" key="2">
    <source>
        <dbReference type="SAM" id="Phobius"/>
    </source>
</evidence>
<feature type="region of interest" description="Disordered" evidence="1">
    <location>
        <begin position="312"/>
        <end position="369"/>
    </location>
</feature>
<feature type="signal peptide" evidence="3">
    <location>
        <begin position="1"/>
        <end position="28"/>
    </location>
</feature>
<keyword evidence="5" id="KW-0121">Carboxypeptidase</keyword>
<evidence type="ECO:0000313" key="6">
    <source>
        <dbReference type="Proteomes" id="UP000730482"/>
    </source>
</evidence>
<evidence type="ECO:0000256" key="3">
    <source>
        <dbReference type="SAM" id="SignalP"/>
    </source>
</evidence>
<feature type="domain" description="Peptidase S11 D-alanyl-D-alanine carboxypeptidase A N-terminal" evidence="4">
    <location>
        <begin position="58"/>
        <end position="286"/>
    </location>
</feature>
<keyword evidence="2" id="KW-0472">Membrane</keyword>
<keyword evidence="2" id="KW-0812">Transmembrane</keyword>
<keyword evidence="5" id="KW-0378">Hydrolase</keyword>
<name>A0ABS5L7Q8_9ACTN</name>
<keyword evidence="2" id="KW-1133">Transmembrane helix</keyword>
<accession>A0ABS5L7Q8</accession>